<evidence type="ECO:0000256" key="1">
    <source>
        <dbReference type="SAM" id="SignalP"/>
    </source>
</evidence>
<proteinExistence type="predicted"/>
<name>A0A3M6VQT3_9STRA</name>
<keyword evidence="1" id="KW-0732">Signal</keyword>
<dbReference type="EMBL" id="QLLG01000073">
    <property type="protein sequence ID" value="RMX68401.1"/>
    <property type="molecule type" value="Genomic_DNA"/>
</dbReference>
<accession>A0A3M6VQT3</accession>
<dbReference type="Proteomes" id="UP000286097">
    <property type="component" value="Unassembled WGS sequence"/>
</dbReference>
<evidence type="ECO:0000313" key="3">
    <source>
        <dbReference type="EMBL" id="RQM14815.1"/>
    </source>
</evidence>
<protein>
    <recommendedName>
        <fullName evidence="6">RxLR effector candidate protein</fullName>
    </recommendedName>
</protein>
<organism evidence="2 4">
    <name type="scientific">Peronospora effusa</name>
    <dbReference type="NCBI Taxonomy" id="542832"/>
    <lineage>
        <taxon>Eukaryota</taxon>
        <taxon>Sar</taxon>
        <taxon>Stramenopiles</taxon>
        <taxon>Oomycota</taxon>
        <taxon>Peronosporomycetes</taxon>
        <taxon>Peronosporales</taxon>
        <taxon>Peronosporaceae</taxon>
        <taxon>Peronospora</taxon>
    </lineage>
</organism>
<sequence>MIVTSLYTTLLLSVVLVENPVHAEVKSRPDNTCRSAGVLKFDLNTHPMQRVRRNVVISFPPLNTNYEGYGSLQQVSQEHVLQCHTWACSPAVREAT</sequence>
<dbReference type="VEuPathDB" id="FungiDB:DD237_006186"/>
<reference evidence="4 5" key="1">
    <citation type="submission" date="2018-06" db="EMBL/GenBank/DDBJ databases">
        <title>Comparative genomics of downy mildews reveals potential adaptations to biotrophy.</title>
        <authorList>
            <person name="Fletcher K."/>
            <person name="Klosterman S.J."/>
            <person name="Derevnina L."/>
            <person name="Martin F."/>
            <person name="Koike S."/>
            <person name="Reyes Chin-Wo S."/>
            <person name="Mou B."/>
            <person name="Michelmore R."/>
        </authorList>
    </citation>
    <scope>NUCLEOTIDE SEQUENCE [LARGE SCALE GENOMIC DNA]</scope>
    <source>
        <strain evidence="3 5">R13</strain>
        <strain evidence="2 4">R14</strain>
    </source>
</reference>
<evidence type="ECO:0000313" key="5">
    <source>
        <dbReference type="Proteomes" id="UP000286097"/>
    </source>
</evidence>
<dbReference type="EMBL" id="QKXF01000184">
    <property type="protein sequence ID" value="RQM14815.1"/>
    <property type="molecule type" value="Genomic_DNA"/>
</dbReference>
<feature type="signal peptide" evidence="1">
    <location>
        <begin position="1"/>
        <end position="23"/>
    </location>
</feature>
<feature type="chain" id="PRO_5036085799" description="RxLR effector candidate protein" evidence="1">
    <location>
        <begin position="24"/>
        <end position="96"/>
    </location>
</feature>
<dbReference type="Proteomes" id="UP000282087">
    <property type="component" value="Unassembled WGS sequence"/>
</dbReference>
<evidence type="ECO:0000313" key="2">
    <source>
        <dbReference type="EMBL" id="RMX68401.1"/>
    </source>
</evidence>
<evidence type="ECO:0008006" key="6">
    <source>
        <dbReference type="Google" id="ProtNLM"/>
    </source>
</evidence>
<dbReference type="AlphaFoldDB" id="A0A3M6VQT3"/>
<evidence type="ECO:0000313" key="4">
    <source>
        <dbReference type="Proteomes" id="UP000282087"/>
    </source>
</evidence>
<keyword evidence="4" id="KW-1185">Reference proteome</keyword>
<dbReference type="STRING" id="542832.A0A3M6VQT3"/>
<comment type="caution">
    <text evidence="2">The sequence shown here is derived from an EMBL/GenBank/DDBJ whole genome shotgun (WGS) entry which is preliminary data.</text>
</comment>
<gene>
    <name evidence="3" type="ORF">DD237_006186</name>
    <name evidence="2" type="ORF">DD238_006298</name>
</gene>